<reference evidence="2" key="1">
    <citation type="submission" date="2015-06" db="UniProtKB">
        <authorList>
            <consortium name="EnsemblPlants"/>
        </authorList>
    </citation>
    <scope>IDENTIFICATION</scope>
</reference>
<accession>M8BW42</accession>
<evidence type="ECO:0000313" key="2">
    <source>
        <dbReference type="EnsemblPlants" id="EMT29225"/>
    </source>
</evidence>
<organism evidence="2">
    <name type="scientific">Aegilops tauschii</name>
    <name type="common">Tausch's goatgrass</name>
    <name type="synonym">Aegilops squarrosa</name>
    <dbReference type="NCBI Taxonomy" id="37682"/>
    <lineage>
        <taxon>Eukaryota</taxon>
        <taxon>Viridiplantae</taxon>
        <taxon>Streptophyta</taxon>
        <taxon>Embryophyta</taxon>
        <taxon>Tracheophyta</taxon>
        <taxon>Spermatophyta</taxon>
        <taxon>Magnoliopsida</taxon>
        <taxon>Liliopsida</taxon>
        <taxon>Poales</taxon>
        <taxon>Poaceae</taxon>
        <taxon>BOP clade</taxon>
        <taxon>Pooideae</taxon>
        <taxon>Triticodae</taxon>
        <taxon>Triticeae</taxon>
        <taxon>Triticinae</taxon>
        <taxon>Aegilops</taxon>
    </lineage>
</organism>
<name>M8BW42_AEGTA</name>
<dbReference type="EnsemblPlants" id="EMT29225">
    <property type="protein sequence ID" value="EMT29225"/>
    <property type="gene ID" value="F775_18071"/>
</dbReference>
<evidence type="ECO:0000256" key="1">
    <source>
        <dbReference type="SAM" id="MobiDB-lite"/>
    </source>
</evidence>
<feature type="region of interest" description="Disordered" evidence="1">
    <location>
        <begin position="97"/>
        <end position="168"/>
    </location>
</feature>
<proteinExistence type="predicted"/>
<protein>
    <submittedName>
        <fullName evidence="2">Uncharacterized protein</fullName>
    </submittedName>
</protein>
<feature type="compositionally biased region" description="Low complexity" evidence="1">
    <location>
        <begin position="150"/>
        <end position="162"/>
    </location>
</feature>
<dbReference type="PANTHER" id="PTHR34956">
    <property type="entry name" value="OS05G0397300 PROTEIN"/>
    <property type="match status" value="1"/>
</dbReference>
<dbReference type="PANTHER" id="PTHR34956:SF2">
    <property type="entry name" value="OS05G0397300 PROTEIN"/>
    <property type="match status" value="1"/>
</dbReference>
<sequence>MEVEMQLDDDLFFAELSKRISLLITDDDEADFAASQFPAAVHLPPNHGERNMSLSLAIPEVEACKGFSMSMAPHVPSMLAPPAYTLFHHAASYGAGDGGRTWQQQPQQQQQCGSKGTGVFIPRSTPGSAHPKRKGRNWSGSKAAAHKAKAQAQADAGVAAGAPTKRRA</sequence>
<dbReference type="AlphaFoldDB" id="M8BW42"/>